<evidence type="ECO:0000313" key="2">
    <source>
        <dbReference type="EMBL" id="KAF9600859.1"/>
    </source>
</evidence>
<dbReference type="Pfam" id="PF12353">
    <property type="entry name" value="eIF3g"/>
    <property type="match status" value="1"/>
</dbReference>
<accession>A0A835HM29</accession>
<dbReference type="Proteomes" id="UP000631114">
    <property type="component" value="Unassembled WGS sequence"/>
</dbReference>
<keyword evidence="3" id="KW-1185">Reference proteome</keyword>
<dbReference type="AlphaFoldDB" id="A0A835HM29"/>
<reference evidence="2 3" key="1">
    <citation type="submission" date="2020-10" db="EMBL/GenBank/DDBJ databases">
        <title>The Coptis chinensis genome and diversification of protoberbering-type alkaloids.</title>
        <authorList>
            <person name="Wang B."/>
            <person name="Shu S."/>
            <person name="Song C."/>
            <person name="Liu Y."/>
        </authorList>
    </citation>
    <scope>NUCLEOTIDE SEQUENCE [LARGE SCALE GENOMIC DNA]</scope>
    <source>
        <strain evidence="2">HL-2020</strain>
        <tissue evidence="2">Leaf</tissue>
    </source>
</reference>
<dbReference type="InterPro" id="IPR024675">
    <property type="entry name" value="eIF3g_N"/>
</dbReference>
<organism evidence="2 3">
    <name type="scientific">Coptis chinensis</name>
    <dbReference type="NCBI Taxonomy" id="261450"/>
    <lineage>
        <taxon>Eukaryota</taxon>
        <taxon>Viridiplantae</taxon>
        <taxon>Streptophyta</taxon>
        <taxon>Embryophyta</taxon>
        <taxon>Tracheophyta</taxon>
        <taxon>Spermatophyta</taxon>
        <taxon>Magnoliopsida</taxon>
        <taxon>Ranunculales</taxon>
        <taxon>Ranunculaceae</taxon>
        <taxon>Coptidoideae</taxon>
        <taxon>Coptis</taxon>
    </lineage>
</organism>
<name>A0A835HM29_9MAGN</name>
<evidence type="ECO:0000259" key="1">
    <source>
        <dbReference type="Pfam" id="PF12353"/>
    </source>
</evidence>
<dbReference type="OrthoDB" id="1699438at2759"/>
<dbReference type="EMBL" id="JADFTS010000006">
    <property type="protein sequence ID" value="KAF9600859.1"/>
    <property type="molecule type" value="Genomic_DNA"/>
</dbReference>
<gene>
    <name evidence="2" type="ORF">IFM89_013455</name>
</gene>
<sequence>MTMTMVDQLNNNKLRWGDLEDEDDRNEDYIYFAPPEVITEPDANGVKKIISYKINEEGRKVKVTTTVRTRKLAKARLSKAAIQRRCWDKFGEAANKDEIGSRLTMVSTEEIILERPRAPGSIPPSFYYYYCDFIIDIASFEKVIICL</sequence>
<comment type="caution">
    <text evidence="2">The sequence shown here is derived from an EMBL/GenBank/DDBJ whole genome shotgun (WGS) entry which is preliminary data.</text>
</comment>
<protein>
    <recommendedName>
        <fullName evidence="1">Eukaryotic translation initiation factor 3 subunit G N-terminal domain-containing protein</fullName>
    </recommendedName>
</protein>
<feature type="domain" description="Eukaryotic translation initiation factor 3 subunit G N-terminal" evidence="1">
    <location>
        <begin position="41"/>
        <end position="115"/>
    </location>
</feature>
<proteinExistence type="predicted"/>
<evidence type="ECO:0000313" key="3">
    <source>
        <dbReference type="Proteomes" id="UP000631114"/>
    </source>
</evidence>